<sequence length="154" mass="16608">MPRTAARTRPGSDTGWGLSTFRRTSAVLAGAVVLLAGGMSAASATTTGAPPPAGTCAGGLITEYAATCFQWVGDKQWIEDRDANGWAAIVHSQTNYGKDRYCQARPAAEGWNYCDYDHIEGKCVRFMLYEEKDGVTRNPSIWSAWIGTEYGSPC</sequence>
<gene>
    <name evidence="1" type="ORF">GCM10009554_53080</name>
</gene>
<evidence type="ECO:0008006" key="3">
    <source>
        <dbReference type="Google" id="ProtNLM"/>
    </source>
</evidence>
<evidence type="ECO:0000313" key="1">
    <source>
        <dbReference type="EMBL" id="GAA0951505.1"/>
    </source>
</evidence>
<keyword evidence="2" id="KW-1185">Reference proteome</keyword>
<protein>
    <recommendedName>
        <fullName evidence="3">Secreted protein</fullName>
    </recommendedName>
</protein>
<comment type="caution">
    <text evidence="1">The sequence shown here is derived from an EMBL/GenBank/DDBJ whole genome shotgun (WGS) entry which is preliminary data.</text>
</comment>
<proteinExistence type="predicted"/>
<reference evidence="1 2" key="1">
    <citation type="journal article" date="2019" name="Int. J. Syst. Evol. Microbiol.">
        <title>The Global Catalogue of Microorganisms (GCM) 10K type strain sequencing project: providing services to taxonomists for standard genome sequencing and annotation.</title>
        <authorList>
            <consortium name="The Broad Institute Genomics Platform"/>
            <consortium name="The Broad Institute Genome Sequencing Center for Infectious Disease"/>
            <person name="Wu L."/>
            <person name="Ma J."/>
        </authorList>
    </citation>
    <scope>NUCLEOTIDE SEQUENCE [LARGE SCALE GENOMIC DNA]</scope>
    <source>
        <strain evidence="1 2">JCM 10977</strain>
    </source>
</reference>
<name>A0ABN1R3T8_9ACTN</name>
<dbReference type="RefSeq" id="WP_343975637.1">
    <property type="nucleotide sequence ID" value="NZ_BAAAHK010000013.1"/>
</dbReference>
<dbReference type="EMBL" id="BAAAHK010000013">
    <property type="protein sequence ID" value="GAA0951505.1"/>
    <property type="molecule type" value="Genomic_DNA"/>
</dbReference>
<dbReference type="Proteomes" id="UP001500542">
    <property type="component" value="Unassembled WGS sequence"/>
</dbReference>
<organism evidence="1 2">
    <name type="scientific">Kribbella koreensis</name>
    <dbReference type="NCBI Taxonomy" id="57909"/>
    <lineage>
        <taxon>Bacteria</taxon>
        <taxon>Bacillati</taxon>
        <taxon>Actinomycetota</taxon>
        <taxon>Actinomycetes</taxon>
        <taxon>Propionibacteriales</taxon>
        <taxon>Kribbellaceae</taxon>
        <taxon>Kribbella</taxon>
    </lineage>
</organism>
<evidence type="ECO:0000313" key="2">
    <source>
        <dbReference type="Proteomes" id="UP001500542"/>
    </source>
</evidence>
<accession>A0ABN1R3T8</accession>